<organism evidence="1 2">
    <name type="scientific">Fonsecaea erecta</name>
    <dbReference type="NCBI Taxonomy" id="1367422"/>
    <lineage>
        <taxon>Eukaryota</taxon>
        <taxon>Fungi</taxon>
        <taxon>Dikarya</taxon>
        <taxon>Ascomycota</taxon>
        <taxon>Pezizomycotina</taxon>
        <taxon>Eurotiomycetes</taxon>
        <taxon>Chaetothyriomycetidae</taxon>
        <taxon>Chaetothyriales</taxon>
        <taxon>Herpotrichiellaceae</taxon>
        <taxon>Fonsecaea</taxon>
    </lineage>
</organism>
<accession>A0A178Z4S3</accession>
<dbReference type="RefSeq" id="XP_018687888.1">
    <property type="nucleotide sequence ID" value="XM_018842475.1"/>
</dbReference>
<gene>
    <name evidence="1" type="ORF">AYL99_10969</name>
</gene>
<dbReference type="EMBL" id="LVYI01000013">
    <property type="protein sequence ID" value="OAP54521.1"/>
    <property type="molecule type" value="Genomic_DNA"/>
</dbReference>
<reference evidence="1 2" key="1">
    <citation type="submission" date="2016-04" db="EMBL/GenBank/DDBJ databases">
        <title>Draft genome of Fonsecaea erecta CBS 125763.</title>
        <authorList>
            <person name="Weiss V.A."/>
            <person name="Vicente V.A."/>
            <person name="Raittz R.T."/>
            <person name="Moreno L.F."/>
            <person name="De Souza E.M."/>
            <person name="Pedrosa F.O."/>
            <person name="Steffens M.B."/>
            <person name="Faoro H."/>
            <person name="Tadra-Sfeir M.Z."/>
            <person name="Najafzadeh M.J."/>
            <person name="Felipe M.S."/>
            <person name="Teixeira M."/>
            <person name="Sun J."/>
            <person name="Xi L."/>
            <person name="Gomes R."/>
            <person name="De Azevedo C.M."/>
            <person name="Salgado C.G."/>
            <person name="Da Silva M.B."/>
            <person name="Nascimento M.F."/>
            <person name="Queiroz-Telles F."/>
            <person name="Attili D.S."/>
            <person name="Gorbushina A."/>
        </authorList>
    </citation>
    <scope>NUCLEOTIDE SEQUENCE [LARGE SCALE GENOMIC DNA]</scope>
    <source>
        <strain evidence="1 2">CBS 125763</strain>
    </source>
</reference>
<evidence type="ECO:0000313" key="1">
    <source>
        <dbReference type="EMBL" id="OAP54521.1"/>
    </source>
</evidence>
<name>A0A178Z4S3_9EURO</name>
<protein>
    <submittedName>
        <fullName evidence="1">Uncharacterized protein</fullName>
    </submittedName>
</protein>
<keyword evidence="2" id="KW-1185">Reference proteome</keyword>
<comment type="caution">
    <text evidence="1">The sequence shown here is derived from an EMBL/GenBank/DDBJ whole genome shotgun (WGS) entry which is preliminary data.</text>
</comment>
<evidence type="ECO:0000313" key="2">
    <source>
        <dbReference type="Proteomes" id="UP000078343"/>
    </source>
</evidence>
<proteinExistence type="predicted"/>
<dbReference type="GeneID" id="30015137"/>
<sequence length="113" mass="12908">MRPKPHIVQIARTFLPFVLSRKFHMAPSKNPAIVRLAKDDGELSNGGVLRPREAMETARSWKHLHRFTPQQMADQPLFHELPDDFPDIQGKLDAFNCTAVPFTVFDISLVKDD</sequence>
<dbReference type="AlphaFoldDB" id="A0A178Z4S3"/>
<dbReference type="Proteomes" id="UP000078343">
    <property type="component" value="Unassembled WGS sequence"/>
</dbReference>